<accession>A0A4Y3TPD1</accession>
<dbReference type="Pfam" id="PF13174">
    <property type="entry name" value="TPR_6"/>
    <property type="match status" value="1"/>
</dbReference>
<dbReference type="SUPFAM" id="SSF48452">
    <property type="entry name" value="TPR-like"/>
    <property type="match status" value="1"/>
</dbReference>
<evidence type="ECO:0000313" key="4">
    <source>
        <dbReference type="Proteomes" id="UP000317617"/>
    </source>
</evidence>
<dbReference type="Proteomes" id="UP000317617">
    <property type="component" value="Unassembled WGS sequence"/>
</dbReference>
<proteinExistence type="predicted"/>
<keyword evidence="1" id="KW-0802">TPR repeat</keyword>
<dbReference type="InterPro" id="IPR019734">
    <property type="entry name" value="TPR_rpt"/>
</dbReference>
<evidence type="ECO:0000256" key="1">
    <source>
        <dbReference type="PROSITE-ProRule" id="PRU00339"/>
    </source>
</evidence>
<protein>
    <submittedName>
        <fullName evidence="3">Uncharacterized protein</fullName>
    </submittedName>
</protein>
<feature type="region of interest" description="Disordered" evidence="2">
    <location>
        <begin position="51"/>
        <end position="70"/>
    </location>
</feature>
<dbReference type="InterPro" id="IPR011990">
    <property type="entry name" value="TPR-like_helical_dom_sf"/>
</dbReference>
<reference evidence="3 4" key="1">
    <citation type="submission" date="2019-06" db="EMBL/GenBank/DDBJ databases">
        <title>Whole genome shotgun sequence of Acetobacter orleanensis NBRC 13752.</title>
        <authorList>
            <person name="Hosoyama A."/>
            <person name="Uohara A."/>
            <person name="Ohji S."/>
            <person name="Ichikawa N."/>
        </authorList>
    </citation>
    <scope>NUCLEOTIDE SEQUENCE [LARGE SCALE GENOMIC DNA]</scope>
    <source>
        <strain evidence="3 4">NBRC 13752</strain>
    </source>
</reference>
<organism evidence="3 4">
    <name type="scientific">Acetobacter orleanensis</name>
    <dbReference type="NCBI Taxonomy" id="104099"/>
    <lineage>
        <taxon>Bacteria</taxon>
        <taxon>Pseudomonadati</taxon>
        <taxon>Pseudomonadota</taxon>
        <taxon>Alphaproteobacteria</taxon>
        <taxon>Acetobacterales</taxon>
        <taxon>Acetobacteraceae</taxon>
        <taxon>Acetobacter</taxon>
    </lineage>
</organism>
<keyword evidence="4" id="KW-1185">Reference proteome</keyword>
<dbReference type="Gene3D" id="1.25.40.10">
    <property type="entry name" value="Tetratricopeptide repeat domain"/>
    <property type="match status" value="1"/>
</dbReference>
<dbReference type="PROSITE" id="PS50005">
    <property type="entry name" value="TPR"/>
    <property type="match status" value="1"/>
</dbReference>
<evidence type="ECO:0000256" key="2">
    <source>
        <dbReference type="SAM" id="MobiDB-lite"/>
    </source>
</evidence>
<sequence>MTHLPFLVRPVPVRCTPFVVTLGLGVLLAGAPAGAATIRPAARIGQAGAGAGASAAHTGPEHTGAAHMGKDARQSWTLPDCMSMVEEDPFGARDYAQDWLKHGGNREARHCHALALLELGNEQEAAQELDDLVRNAPSSGPESSASLRAVMAEEAAEAWLSAGNPPGALSIVDYGLSIRPGDTTLRLAKARALLEQGNAAAVVADLTSLVARGADAPPEAFVLLASAERRLGQLDKATQHITLALQRMPENAAALLERGIIREQVGDATGARADWQHVLDVAPDSHEADLARQDLAVLAADPDSP</sequence>
<dbReference type="EMBL" id="BJMU01000005">
    <property type="protein sequence ID" value="GEB82850.1"/>
    <property type="molecule type" value="Genomic_DNA"/>
</dbReference>
<evidence type="ECO:0000313" key="3">
    <source>
        <dbReference type="EMBL" id="GEB82850.1"/>
    </source>
</evidence>
<feature type="repeat" description="TPR" evidence="1">
    <location>
        <begin position="218"/>
        <end position="251"/>
    </location>
</feature>
<comment type="caution">
    <text evidence="3">The sequence shown here is derived from an EMBL/GenBank/DDBJ whole genome shotgun (WGS) entry which is preliminary data.</text>
</comment>
<dbReference type="AlphaFoldDB" id="A0A4Y3TPD1"/>
<dbReference type="RefSeq" id="WP_244463315.1">
    <property type="nucleotide sequence ID" value="NZ_BJMU01000005.1"/>
</dbReference>
<gene>
    <name evidence="3" type="ORF">AOR01nite_13270</name>
</gene>
<dbReference type="SMART" id="SM00028">
    <property type="entry name" value="TPR"/>
    <property type="match status" value="2"/>
</dbReference>
<dbReference type="STRING" id="104099.AD949_10905"/>
<name>A0A4Y3TPD1_9PROT</name>